<protein>
    <submittedName>
        <fullName evidence="4">Alpha/beta hydrolase</fullName>
    </submittedName>
</protein>
<dbReference type="EMBL" id="CP042430">
    <property type="protein sequence ID" value="QEC49735.1"/>
    <property type="molecule type" value="Genomic_DNA"/>
</dbReference>
<dbReference type="InterPro" id="IPR029058">
    <property type="entry name" value="AB_hydrolase_fold"/>
</dbReference>
<evidence type="ECO:0000313" key="5">
    <source>
        <dbReference type="Proteomes" id="UP000321805"/>
    </source>
</evidence>
<evidence type="ECO:0000256" key="1">
    <source>
        <dbReference type="ARBA" id="ARBA00010515"/>
    </source>
</evidence>
<evidence type="ECO:0000259" key="3">
    <source>
        <dbReference type="Pfam" id="PF07859"/>
    </source>
</evidence>
<dbReference type="SUPFAM" id="SSF53474">
    <property type="entry name" value="alpha/beta-Hydrolases"/>
    <property type="match status" value="1"/>
</dbReference>
<accession>A0A5B8U9N0</accession>
<dbReference type="GO" id="GO:0004806">
    <property type="term" value="F:triacylglycerol lipase activity"/>
    <property type="evidence" value="ECO:0007669"/>
    <property type="project" value="TreeGrafter"/>
</dbReference>
<comment type="similarity">
    <text evidence="1">Belongs to the 'GDXG' lipolytic enzyme family.</text>
</comment>
<evidence type="ECO:0000313" key="4">
    <source>
        <dbReference type="EMBL" id="QEC49735.1"/>
    </source>
</evidence>
<gene>
    <name evidence="4" type="ORF">FSW04_20600</name>
</gene>
<keyword evidence="5" id="KW-1185">Reference proteome</keyword>
<dbReference type="Pfam" id="PF07859">
    <property type="entry name" value="Abhydrolase_3"/>
    <property type="match status" value="1"/>
</dbReference>
<dbReference type="PANTHER" id="PTHR48081">
    <property type="entry name" value="AB HYDROLASE SUPERFAMILY PROTEIN C4A8.06C"/>
    <property type="match status" value="1"/>
</dbReference>
<feature type="domain" description="Alpha/beta hydrolase fold-3" evidence="3">
    <location>
        <begin position="91"/>
        <end position="293"/>
    </location>
</feature>
<dbReference type="KEGG" id="bsol:FSW04_20600"/>
<organism evidence="4 5">
    <name type="scientific">Baekduia soli</name>
    <dbReference type="NCBI Taxonomy" id="496014"/>
    <lineage>
        <taxon>Bacteria</taxon>
        <taxon>Bacillati</taxon>
        <taxon>Actinomycetota</taxon>
        <taxon>Thermoleophilia</taxon>
        <taxon>Solirubrobacterales</taxon>
        <taxon>Baekduiaceae</taxon>
        <taxon>Baekduia</taxon>
    </lineage>
</organism>
<name>A0A5B8U9N0_9ACTN</name>
<dbReference type="InterPro" id="IPR050300">
    <property type="entry name" value="GDXG_lipolytic_enzyme"/>
</dbReference>
<evidence type="ECO:0000256" key="2">
    <source>
        <dbReference type="ARBA" id="ARBA00022801"/>
    </source>
</evidence>
<dbReference type="OrthoDB" id="128186at2"/>
<reference evidence="4 5" key="1">
    <citation type="journal article" date="2018" name="J. Microbiol.">
        <title>Baekduia soli gen. nov., sp. nov., a novel bacterium isolated from the soil of Baekdu Mountain and proposal of a novel family name, Baekduiaceae fam. nov.</title>
        <authorList>
            <person name="An D.S."/>
            <person name="Siddiqi M.Z."/>
            <person name="Kim K.H."/>
            <person name="Yu H.S."/>
            <person name="Im W.T."/>
        </authorList>
    </citation>
    <scope>NUCLEOTIDE SEQUENCE [LARGE SCALE GENOMIC DNA]</scope>
    <source>
        <strain evidence="4 5">BR7-21</strain>
    </source>
</reference>
<dbReference type="RefSeq" id="WP_146922100.1">
    <property type="nucleotide sequence ID" value="NZ_CP042430.1"/>
</dbReference>
<dbReference type="Gene3D" id="3.40.50.1820">
    <property type="entry name" value="alpha/beta hydrolase"/>
    <property type="match status" value="1"/>
</dbReference>
<proteinExistence type="inferred from homology"/>
<sequence>MSPPVQPASPESVVPAVDAASPAVREFDDFYRGISALGADPATTIEQLRDGFSRWGDFGRDPERVDYVHVDAGGVPALWAVPEGAALDRVLVCSHGGGYACGSIYSHRKLYAHLARAVGCRALLVDYRLAPEHVHPAQVEDLVAVYRWLLEDQAIAAGRIALTGDSAGGALCLSPLLRARELGLPMPAAILPLSPWIELEALDPIHETNDRDLIGTRDVVISSAEVFLGPAGDPRDPLAAPIYADLHGFPPMYIQVGGCENFVADARTLARRAQEAGVEVRLDVYADMQHVFQLLAGAAPEADDAIARLAAWVRPRLGLA</sequence>
<dbReference type="PANTHER" id="PTHR48081:SF30">
    <property type="entry name" value="ACETYL-HYDROLASE LIPR-RELATED"/>
    <property type="match status" value="1"/>
</dbReference>
<dbReference type="InterPro" id="IPR013094">
    <property type="entry name" value="AB_hydrolase_3"/>
</dbReference>
<dbReference type="Proteomes" id="UP000321805">
    <property type="component" value="Chromosome"/>
</dbReference>
<dbReference type="AlphaFoldDB" id="A0A5B8U9N0"/>
<keyword evidence="2 4" id="KW-0378">Hydrolase</keyword>